<feature type="compositionally biased region" description="Basic and acidic residues" evidence="1">
    <location>
        <begin position="184"/>
        <end position="195"/>
    </location>
</feature>
<evidence type="ECO:0000256" key="1">
    <source>
        <dbReference type="SAM" id="MobiDB-lite"/>
    </source>
</evidence>
<dbReference type="RefSeq" id="XP_020052146.1">
    <property type="nucleotide sequence ID" value="XM_020203985.1"/>
</dbReference>
<accession>A0A1L9WI27</accession>
<dbReference type="Proteomes" id="UP000184546">
    <property type="component" value="Unassembled WGS sequence"/>
</dbReference>
<gene>
    <name evidence="2" type="ORF">ASPACDRAFT_64276</name>
</gene>
<proteinExistence type="predicted"/>
<organism evidence="2 3">
    <name type="scientific">Aspergillus aculeatus (strain ATCC 16872 / CBS 172.66 / WB 5094)</name>
    <dbReference type="NCBI Taxonomy" id="690307"/>
    <lineage>
        <taxon>Eukaryota</taxon>
        <taxon>Fungi</taxon>
        <taxon>Dikarya</taxon>
        <taxon>Ascomycota</taxon>
        <taxon>Pezizomycotina</taxon>
        <taxon>Eurotiomycetes</taxon>
        <taxon>Eurotiomycetidae</taxon>
        <taxon>Eurotiales</taxon>
        <taxon>Aspergillaceae</taxon>
        <taxon>Aspergillus</taxon>
        <taxon>Aspergillus subgen. Circumdati</taxon>
    </lineage>
</organism>
<dbReference type="STRING" id="690307.A0A1L9WI27"/>
<feature type="region of interest" description="Disordered" evidence="1">
    <location>
        <begin position="169"/>
        <end position="195"/>
    </location>
</feature>
<evidence type="ECO:0000313" key="2">
    <source>
        <dbReference type="EMBL" id="OJJ95806.1"/>
    </source>
</evidence>
<evidence type="ECO:0008006" key="4">
    <source>
        <dbReference type="Google" id="ProtNLM"/>
    </source>
</evidence>
<dbReference type="GeneID" id="30977799"/>
<reference evidence="3" key="1">
    <citation type="journal article" date="2017" name="Genome Biol.">
        <title>Comparative genomics reveals high biological diversity and specific adaptations in the industrially and medically important fungal genus Aspergillus.</title>
        <authorList>
            <person name="de Vries R.P."/>
            <person name="Riley R."/>
            <person name="Wiebenga A."/>
            <person name="Aguilar-Osorio G."/>
            <person name="Amillis S."/>
            <person name="Uchima C.A."/>
            <person name="Anderluh G."/>
            <person name="Asadollahi M."/>
            <person name="Askin M."/>
            <person name="Barry K."/>
            <person name="Battaglia E."/>
            <person name="Bayram O."/>
            <person name="Benocci T."/>
            <person name="Braus-Stromeyer S.A."/>
            <person name="Caldana C."/>
            <person name="Canovas D."/>
            <person name="Cerqueira G.C."/>
            <person name="Chen F."/>
            <person name="Chen W."/>
            <person name="Choi C."/>
            <person name="Clum A."/>
            <person name="Dos Santos R.A."/>
            <person name="Damasio A.R."/>
            <person name="Diallinas G."/>
            <person name="Emri T."/>
            <person name="Fekete E."/>
            <person name="Flipphi M."/>
            <person name="Freyberg S."/>
            <person name="Gallo A."/>
            <person name="Gournas C."/>
            <person name="Habgood R."/>
            <person name="Hainaut M."/>
            <person name="Harispe M.L."/>
            <person name="Henrissat B."/>
            <person name="Hilden K.S."/>
            <person name="Hope R."/>
            <person name="Hossain A."/>
            <person name="Karabika E."/>
            <person name="Karaffa L."/>
            <person name="Karanyi Z."/>
            <person name="Krasevec N."/>
            <person name="Kuo A."/>
            <person name="Kusch H."/>
            <person name="LaButti K."/>
            <person name="Lagendijk E.L."/>
            <person name="Lapidus A."/>
            <person name="Levasseur A."/>
            <person name="Lindquist E."/>
            <person name="Lipzen A."/>
            <person name="Logrieco A.F."/>
            <person name="MacCabe A."/>
            <person name="Maekelae M.R."/>
            <person name="Malavazi I."/>
            <person name="Melin P."/>
            <person name="Meyer V."/>
            <person name="Mielnichuk N."/>
            <person name="Miskei M."/>
            <person name="Molnar A.P."/>
            <person name="Mule G."/>
            <person name="Ngan C.Y."/>
            <person name="Orejas M."/>
            <person name="Orosz E."/>
            <person name="Ouedraogo J.P."/>
            <person name="Overkamp K.M."/>
            <person name="Park H.-S."/>
            <person name="Perrone G."/>
            <person name="Piumi F."/>
            <person name="Punt P.J."/>
            <person name="Ram A.F."/>
            <person name="Ramon A."/>
            <person name="Rauscher S."/>
            <person name="Record E."/>
            <person name="Riano-Pachon D.M."/>
            <person name="Robert V."/>
            <person name="Roehrig J."/>
            <person name="Ruller R."/>
            <person name="Salamov A."/>
            <person name="Salih N.S."/>
            <person name="Samson R.A."/>
            <person name="Sandor E."/>
            <person name="Sanguinetti M."/>
            <person name="Schuetze T."/>
            <person name="Sepcic K."/>
            <person name="Shelest E."/>
            <person name="Sherlock G."/>
            <person name="Sophianopoulou V."/>
            <person name="Squina F.M."/>
            <person name="Sun H."/>
            <person name="Susca A."/>
            <person name="Todd R.B."/>
            <person name="Tsang A."/>
            <person name="Unkles S.E."/>
            <person name="van de Wiele N."/>
            <person name="van Rossen-Uffink D."/>
            <person name="Oliveira J.V."/>
            <person name="Vesth T.C."/>
            <person name="Visser J."/>
            <person name="Yu J.-H."/>
            <person name="Zhou M."/>
            <person name="Andersen M.R."/>
            <person name="Archer D.B."/>
            <person name="Baker S.E."/>
            <person name="Benoit I."/>
            <person name="Brakhage A.A."/>
            <person name="Braus G.H."/>
            <person name="Fischer R."/>
            <person name="Frisvad J.C."/>
            <person name="Goldman G.H."/>
            <person name="Houbraken J."/>
            <person name="Oakley B."/>
            <person name="Pocsi I."/>
            <person name="Scazzocchio C."/>
            <person name="Seiboth B."/>
            <person name="vanKuyk P.A."/>
            <person name="Wortman J."/>
            <person name="Dyer P.S."/>
            <person name="Grigoriev I.V."/>
        </authorList>
    </citation>
    <scope>NUCLEOTIDE SEQUENCE [LARGE SCALE GENOMIC DNA]</scope>
    <source>
        <strain evidence="3">ATCC 16872 / CBS 172.66 / WB 5094</strain>
    </source>
</reference>
<keyword evidence="3" id="KW-1185">Reference proteome</keyword>
<sequence length="195" mass="21211">MSDIGISDGQQWRVSAPFDLVDGLDDWLKRLSQMAKDISDGDAFPSKVILGGFLRSSRDVKVKTTEQLDAAKEETRRAAEVSFAAPQVSFGVTYASTTSETKTSGQGQTVGNAALTWEARGGDTVLCSNPSAWAATVKDYRNRGITEQSQTVSLVSVIDGIDPNMGQKVEYPNQEHGNTPDNTKLTERELIDTHR</sequence>
<dbReference type="VEuPathDB" id="FungiDB:ASPACDRAFT_64276"/>
<evidence type="ECO:0000313" key="3">
    <source>
        <dbReference type="Proteomes" id="UP000184546"/>
    </source>
</evidence>
<protein>
    <recommendedName>
        <fullName evidence="4">MACPF domain-containing protein</fullName>
    </recommendedName>
</protein>
<dbReference type="OrthoDB" id="2562973at2759"/>
<name>A0A1L9WI27_ASPA1</name>
<dbReference type="AlphaFoldDB" id="A0A1L9WI27"/>
<dbReference type="EMBL" id="KV878988">
    <property type="protein sequence ID" value="OJJ95806.1"/>
    <property type="molecule type" value="Genomic_DNA"/>
</dbReference>
<dbReference type="OMA" id="NRGITEQ"/>